<name>A0ACC2WMR0_9TREE</name>
<evidence type="ECO:0000313" key="2">
    <source>
        <dbReference type="Proteomes" id="UP001241377"/>
    </source>
</evidence>
<accession>A0ACC2WMR0</accession>
<reference evidence="1" key="1">
    <citation type="submission" date="2023-04" db="EMBL/GenBank/DDBJ databases">
        <title>Draft Genome sequencing of Naganishia species isolated from polar environments using Oxford Nanopore Technology.</title>
        <authorList>
            <person name="Leo P."/>
            <person name="Venkateswaran K."/>
        </authorList>
    </citation>
    <scope>NUCLEOTIDE SEQUENCE</scope>
    <source>
        <strain evidence="1">MNA-CCFEE 5261</strain>
    </source>
</reference>
<dbReference type="EMBL" id="JASBWR010000003">
    <property type="protein sequence ID" value="KAJ9112927.1"/>
    <property type="molecule type" value="Genomic_DNA"/>
</dbReference>
<proteinExistence type="predicted"/>
<keyword evidence="2" id="KW-1185">Reference proteome</keyword>
<protein>
    <submittedName>
        <fullName evidence="1">Uncharacterized protein</fullName>
    </submittedName>
</protein>
<organism evidence="1 2">
    <name type="scientific">Naganishia cerealis</name>
    <dbReference type="NCBI Taxonomy" id="610337"/>
    <lineage>
        <taxon>Eukaryota</taxon>
        <taxon>Fungi</taxon>
        <taxon>Dikarya</taxon>
        <taxon>Basidiomycota</taxon>
        <taxon>Agaricomycotina</taxon>
        <taxon>Tremellomycetes</taxon>
        <taxon>Filobasidiales</taxon>
        <taxon>Filobasidiaceae</taxon>
        <taxon>Naganishia</taxon>
    </lineage>
</organism>
<gene>
    <name evidence="1" type="ORF">QFC19_000482</name>
</gene>
<evidence type="ECO:0000313" key="1">
    <source>
        <dbReference type="EMBL" id="KAJ9112927.1"/>
    </source>
</evidence>
<comment type="caution">
    <text evidence="1">The sequence shown here is derived from an EMBL/GenBank/DDBJ whole genome shotgun (WGS) entry which is preliminary data.</text>
</comment>
<dbReference type="Proteomes" id="UP001241377">
    <property type="component" value="Unassembled WGS sequence"/>
</dbReference>
<sequence length="308" mass="35475">MEHIEPAKNHSPEDSEPIFQPPPIEDNGTKNGSQETTCKWVGCSWPLQPSQPALVSHIAERHLRSYSMEETKSIACHWAGCGDYGVPKFTKPGLTNHLRIHTGEKRYFCPIPECAKFFGKQDVLARHIKAAHELHATKEGLVLNRDRVKRLKVDHKEEGEDDDITPIELDDELRTPWWYSLLFVDTLRDKEKPVHWNDLLDSPINEKKYRAAVERYRHQVGPDPTTEESDFTSNIEQLQKSHEVLERRLNVATKVSTILGRELDHYKREKRKLWIANQILIDANVKLGLSPPVKPDSTDEFILESKLS</sequence>